<protein>
    <submittedName>
        <fullName evidence="1">Uncharacterized protein</fullName>
    </submittedName>
</protein>
<name>A0AA88DRH9_FICCA</name>
<reference evidence="1" key="1">
    <citation type="submission" date="2023-07" db="EMBL/GenBank/DDBJ databases">
        <title>draft genome sequence of fig (Ficus carica).</title>
        <authorList>
            <person name="Takahashi T."/>
            <person name="Nishimura K."/>
        </authorList>
    </citation>
    <scope>NUCLEOTIDE SEQUENCE</scope>
</reference>
<proteinExistence type="predicted"/>
<keyword evidence="2" id="KW-1185">Reference proteome</keyword>
<evidence type="ECO:0000313" key="2">
    <source>
        <dbReference type="Proteomes" id="UP001187192"/>
    </source>
</evidence>
<organism evidence="1 2">
    <name type="scientific">Ficus carica</name>
    <name type="common">Common fig</name>
    <dbReference type="NCBI Taxonomy" id="3494"/>
    <lineage>
        <taxon>Eukaryota</taxon>
        <taxon>Viridiplantae</taxon>
        <taxon>Streptophyta</taxon>
        <taxon>Embryophyta</taxon>
        <taxon>Tracheophyta</taxon>
        <taxon>Spermatophyta</taxon>
        <taxon>Magnoliopsida</taxon>
        <taxon>eudicotyledons</taxon>
        <taxon>Gunneridae</taxon>
        <taxon>Pentapetalae</taxon>
        <taxon>rosids</taxon>
        <taxon>fabids</taxon>
        <taxon>Rosales</taxon>
        <taxon>Moraceae</taxon>
        <taxon>Ficeae</taxon>
        <taxon>Ficus</taxon>
    </lineage>
</organism>
<comment type="caution">
    <text evidence="1">The sequence shown here is derived from an EMBL/GenBank/DDBJ whole genome shotgun (WGS) entry which is preliminary data.</text>
</comment>
<sequence>MKSLQTKLTALKTQAHTGFSMPSKVPWQFATIPKEEQPLPIVPQRDDHV</sequence>
<dbReference type="AlphaFoldDB" id="A0AA88DRH9"/>
<dbReference type="EMBL" id="BTGU01000096">
    <property type="protein sequence ID" value="GMN60195.1"/>
    <property type="molecule type" value="Genomic_DNA"/>
</dbReference>
<evidence type="ECO:0000313" key="1">
    <source>
        <dbReference type="EMBL" id="GMN60195.1"/>
    </source>
</evidence>
<accession>A0AA88DRH9</accession>
<gene>
    <name evidence="1" type="ORF">TIFTF001_029290</name>
</gene>
<dbReference type="Proteomes" id="UP001187192">
    <property type="component" value="Unassembled WGS sequence"/>
</dbReference>